<accession>A0ABW2HJB9</accession>
<evidence type="ECO:0000256" key="6">
    <source>
        <dbReference type="ARBA" id="ARBA00023136"/>
    </source>
</evidence>
<feature type="transmembrane region" description="Helical" evidence="7">
    <location>
        <begin position="234"/>
        <end position="256"/>
    </location>
</feature>
<dbReference type="EMBL" id="JBHTBJ010000001">
    <property type="protein sequence ID" value="MFC7273112.1"/>
    <property type="molecule type" value="Genomic_DNA"/>
</dbReference>
<feature type="transmembrane region" description="Helical" evidence="7">
    <location>
        <begin position="126"/>
        <end position="147"/>
    </location>
</feature>
<evidence type="ECO:0000256" key="1">
    <source>
        <dbReference type="ARBA" id="ARBA00004651"/>
    </source>
</evidence>
<keyword evidence="4 7" id="KW-0812">Transmembrane</keyword>
<evidence type="ECO:0000313" key="9">
    <source>
        <dbReference type="EMBL" id="MFC7273112.1"/>
    </source>
</evidence>
<evidence type="ECO:0000259" key="8">
    <source>
        <dbReference type="PROSITE" id="PS50928"/>
    </source>
</evidence>
<keyword evidence="6 7" id="KW-0472">Membrane</keyword>
<dbReference type="InterPro" id="IPR051393">
    <property type="entry name" value="ABC_transporter_permease"/>
</dbReference>
<evidence type="ECO:0000256" key="2">
    <source>
        <dbReference type="ARBA" id="ARBA00022448"/>
    </source>
</evidence>
<comment type="similarity">
    <text evidence="7">Belongs to the binding-protein-dependent transport system permease family.</text>
</comment>
<feature type="transmembrane region" description="Helical" evidence="7">
    <location>
        <begin position="92"/>
        <end position="114"/>
    </location>
</feature>
<dbReference type="PANTHER" id="PTHR30193:SF37">
    <property type="entry name" value="INNER MEMBRANE ABC TRANSPORTER PERMEASE PROTEIN YCJO"/>
    <property type="match status" value="1"/>
</dbReference>
<keyword evidence="3" id="KW-1003">Cell membrane</keyword>
<comment type="subcellular location">
    <subcellularLocation>
        <location evidence="1 7">Cell membrane</location>
        <topology evidence="1 7">Multi-pass membrane protein</topology>
    </subcellularLocation>
</comment>
<feature type="domain" description="ABC transmembrane type-1" evidence="8">
    <location>
        <begin position="89"/>
        <end position="303"/>
    </location>
</feature>
<dbReference type="PANTHER" id="PTHR30193">
    <property type="entry name" value="ABC TRANSPORTER PERMEASE PROTEIN"/>
    <property type="match status" value="1"/>
</dbReference>
<evidence type="ECO:0000256" key="4">
    <source>
        <dbReference type="ARBA" id="ARBA00022692"/>
    </source>
</evidence>
<evidence type="ECO:0000256" key="3">
    <source>
        <dbReference type="ARBA" id="ARBA00022475"/>
    </source>
</evidence>
<dbReference type="SUPFAM" id="SSF161098">
    <property type="entry name" value="MetI-like"/>
    <property type="match status" value="1"/>
</dbReference>
<keyword evidence="10" id="KW-1185">Reference proteome</keyword>
<organism evidence="9 10">
    <name type="scientific">Paractinoplanes rhizophilus</name>
    <dbReference type="NCBI Taxonomy" id="1416877"/>
    <lineage>
        <taxon>Bacteria</taxon>
        <taxon>Bacillati</taxon>
        <taxon>Actinomycetota</taxon>
        <taxon>Actinomycetes</taxon>
        <taxon>Micromonosporales</taxon>
        <taxon>Micromonosporaceae</taxon>
        <taxon>Paractinoplanes</taxon>
    </lineage>
</organism>
<evidence type="ECO:0000313" key="10">
    <source>
        <dbReference type="Proteomes" id="UP001596548"/>
    </source>
</evidence>
<dbReference type="InterPro" id="IPR000515">
    <property type="entry name" value="MetI-like"/>
</dbReference>
<protein>
    <submittedName>
        <fullName evidence="9">Carbohydrate ABC transporter permease</fullName>
    </submittedName>
</protein>
<dbReference type="RefSeq" id="WP_378964594.1">
    <property type="nucleotide sequence ID" value="NZ_JBHTBJ010000001.1"/>
</dbReference>
<reference evidence="10" key="1">
    <citation type="journal article" date="2019" name="Int. J. Syst. Evol. Microbiol.">
        <title>The Global Catalogue of Microorganisms (GCM) 10K type strain sequencing project: providing services to taxonomists for standard genome sequencing and annotation.</title>
        <authorList>
            <consortium name="The Broad Institute Genomics Platform"/>
            <consortium name="The Broad Institute Genome Sequencing Center for Infectious Disease"/>
            <person name="Wu L."/>
            <person name="Ma J."/>
        </authorList>
    </citation>
    <scope>NUCLEOTIDE SEQUENCE [LARGE SCALE GENOMIC DNA]</scope>
    <source>
        <strain evidence="10">XZYJT-10</strain>
    </source>
</reference>
<sequence length="323" mass="36064">MLTDERRPAPAAPPPPVEATRRRRRRPWLTIVAFLSPALVLFLLLVLTPIVVAAYGSFFNWNGFGAPTAFVGLENFHRLLVDEIFVGDLRRALLLVVLSLGIQVPMSLALAMLLNQPLRGRRVYRMLFFTPFVLSEVVTAVLFTMIFSPNQGLANHITRLIGLGDLGATWLADPDTVMYSLFLVISWKYFGFHTILFLAGRQGIPQELHDAAAIDGAGPWQAFRRITLPLLGPTIRLSVFLSVLGTIQLFDMVWVLTGGGPIRSSETLAVTMFQEGFKRFHVGYASAISMMIFLISLTFGLLYQRFVLRRDLEGAITTIGDRR</sequence>
<keyword evidence="5 7" id="KW-1133">Transmembrane helix</keyword>
<comment type="caution">
    <text evidence="9">The sequence shown here is derived from an EMBL/GenBank/DDBJ whole genome shotgun (WGS) entry which is preliminary data.</text>
</comment>
<dbReference type="CDD" id="cd06261">
    <property type="entry name" value="TM_PBP2"/>
    <property type="match status" value="1"/>
</dbReference>
<gene>
    <name evidence="9" type="ORF">ACFQS1_03870</name>
</gene>
<evidence type="ECO:0000256" key="5">
    <source>
        <dbReference type="ARBA" id="ARBA00022989"/>
    </source>
</evidence>
<dbReference type="Proteomes" id="UP001596548">
    <property type="component" value="Unassembled WGS sequence"/>
</dbReference>
<feature type="transmembrane region" description="Helical" evidence="7">
    <location>
        <begin position="28"/>
        <end position="55"/>
    </location>
</feature>
<name>A0ABW2HJB9_9ACTN</name>
<feature type="transmembrane region" description="Helical" evidence="7">
    <location>
        <begin position="177"/>
        <end position="199"/>
    </location>
</feature>
<dbReference type="InterPro" id="IPR035906">
    <property type="entry name" value="MetI-like_sf"/>
</dbReference>
<dbReference type="Gene3D" id="1.10.3720.10">
    <property type="entry name" value="MetI-like"/>
    <property type="match status" value="1"/>
</dbReference>
<feature type="transmembrane region" description="Helical" evidence="7">
    <location>
        <begin position="282"/>
        <end position="303"/>
    </location>
</feature>
<keyword evidence="2 7" id="KW-0813">Transport</keyword>
<dbReference type="Pfam" id="PF00528">
    <property type="entry name" value="BPD_transp_1"/>
    <property type="match status" value="1"/>
</dbReference>
<evidence type="ECO:0000256" key="7">
    <source>
        <dbReference type="RuleBase" id="RU363032"/>
    </source>
</evidence>
<dbReference type="PROSITE" id="PS50928">
    <property type="entry name" value="ABC_TM1"/>
    <property type="match status" value="1"/>
</dbReference>
<proteinExistence type="inferred from homology"/>